<reference evidence="2" key="2">
    <citation type="submission" date="2022-01" db="EMBL/GenBank/DDBJ databases">
        <authorList>
            <person name="Zivanovic Y."/>
            <person name="Moreira D."/>
            <person name="Lopez-Garcia P."/>
        </authorList>
    </citation>
    <scope>NUCLEOTIDE SEQUENCE</scope>
    <source>
        <strain evidence="2">G9</strain>
    </source>
</reference>
<evidence type="ECO:0000313" key="3">
    <source>
        <dbReference type="Proteomes" id="UP001154265"/>
    </source>
</evidence>
<reference evidence="2" key="1">
    <citation type="journal article" date="2022" name="Genome Biol. Evol.">
        <title>A New Gene Family Diagnostic for Intracellular Biomineralization of Amorphous Ca Carbonates by Cyanobacteria.</title>
        <authorList>
            <person name="Benzerara K."/>
            <person name="Duprat E."/>
            <person name="Bitard-Feildel T."/>
            <person name="Caumes G."/>
            <person name="Cassier-Chauvat C."/>
            <person name="Chauvat F."/>
            <person name="Dezi M."/>
            <person name="Diop S.I."/>
            <person name="Gaschignard G."/>
            <person name="Gorgen S."/>
            <person name="Gugger M."/>
            <person name="Lopez-Garcia P."/>
            <person name="Millet M."/>
            <person name="Skouri-Panet F."/>
            <person name="Moreira D."/>
            <person name="Callebaut I."/>
        </authorList>
    </citation>
    <scope>NUCLEOTIDE SEQUENCE</scope>
    <source>
        <strain evidence="2">G9</strain>
    </source>
</reference>
<organism evidence="2 3">
    <name type="scientific">Candidatus Synechococcus calcipolaris G9</name>
    <dbReference type="NCBI Taxonomy" id="1497997"/>
    <lineage>
        <taxon>Bacteria</taxon>
        <taxon>Bacillati</taxon>
        <taxon>Cyanobacteriota</taxon>
        <taxon>Cyanophyceae</taxon>
        <taxon>Synechococcales</taxon>
        <taxon>Synechococcaceae</taxon>
        <taxon>Synechococcus</taxon>
    </lineage>
</organism>
<dbReference type="InterPro" id="IPR053021">
    <property type="entry name" value="Chloroplast_ADK"/>
</dbReference>
<gene>
    <name evidence="2" type="ORF">L3556_10285</name>
</gene>
<dbReference type="EMBL" id="JAKKUT010000002">
    <property type="protein sequence ID" value="MDG2991314.1"/>
    <property type="molecule type" value="Genomic_DNA"/>
</dbReference>
<dbReference type="Pfam" id="PF09353">
    <property type="entry name" value="DUF1995"/>
    <property type="match status" value="1"/>
</dbReference>
<evidence type="ECO:0000259" key="1">
    <source>
        <dbReference type="Pfam" id="PF09353"/>
    </source>
</evidence>
<keyword evidence="3" id="KW-1185">Reference proteome</keyword>
<name>A0ABT6F0C6_9SYNE</name>
<dbReference type="PANTHER" id="PTHR35509:SF1">
    <property type="entry name" value="DOMAIN PROTEIN, PUTATIVE (DUF1995)-RELATED"/>
    <property type="match status" value="1"/>
</dbReference>
<feature type="domain" description="DUF1995" evidence="1">
    <location>
        <begin position="4"/>
        <end position="204"/>
    </location>
</feature>
<dbReference type="RefSeq" id="WP_277867185.1">
    <property type="nucleotide sequence ID" value="NZ_JAKKUT010000002.1"/>
</dbReference>
<evidence type="ECO:0000313" key="2">
    <source>
        <dbReference type="EMBL" id="MDG2991314.1"/>
    </source>
</evidence>
<accession>A0ABT6F0C6</accession>
<dbReference type="PANTHER" id="PTHR35509">
    <property type="entry name" value="DOMAIN PROTEIN, PUTATIVE (DUF1995)-RELATED"/>
    <property type="match status" value="1"/>
</dbReference>
<proteinExistence type="predicted"/>
<protein>
    <submittedName>
        <fullName evidence="2">DUF1995 family protein</fullName>
    </submittedName>
</protein>
<comment type="caution">
    <text evidence="2">The sequence shown here is derived from an EMBL/GenBank/DDBJ whole genome shotgun (WGS) entry which is preliminary data.</text>
</comment>
<dbReference type="Proteomes" id="UP001154265">
    <property type="component" value="Unassembled WGS sequence"/>
</dbReference>
<sequence>MSLPDSLDTAVRQAQEATEAALKDGHNRLQIEIILGDLNVMDMARQYLDLFAPQGEHLKVFFADAGAAALARRDWGETAFSIRGVSELLEPVQDSDQAVVIIAPTPVEVTDIEKMCLTAGDRPFVLLNPKLQDVAIVGIGYAGRQLRERFLNTLEPCYYLRPLAEDTVLFRAYPAPWQIWHSDPTEQFQCLSEFDHRPSGEEIERCLMGQTPGQSSEAGTRSFWNRLNRFLRALQQ</sequence>
<dbReference type="InterPro" id="IPR018962">
    <property type="entry name" value="DUF1995"/>
</dbReference>